<keyword evidence="4" id="KW-1185">Reference proteome</keyword>
<accession>A0ABM8VUC8</accession>
<organism evidence="3 4">
    <name type="scientific">Paenibacillus allorhizosphaerae</name>
    <dbReference type="NCBI Taxonomy" id="2849866"/>
    <lineage>
        <taxon>Bacteria</taxon>
        <taxon>Bacillati</taxon>
        <taxon>Bacillota</taxon>
        <taxon>Bacilli</taxon>
        <taxon>Bacillales</taxon>
        <taxon>Paenibacillaceae</taxon>
        <taxon>Paenibacillus</taxon>
    </lineage>
</organism>
<proteinExistence type="predicted"/>
<protein>
    <recommendedName>
        <fullName evidence="2">HTH merR-type domain-containing protein</fullName>
    </recommendedName>
</protein>
<keyword evidence="1" id="KW-0175">Coiled coil</keyword>
<dbReference type="EMBL" id="CAJVCE010000050">
    <property type="protein sequence ID" value="CAG7658866.1"/>
    <property type="molecule type" value="Genomic_DNA"/>
</dbReference>
<comment type="caution">
    <text evidence="3">The sequence shown here is derived from an EMBL/GenBank/DDBJ whole genome shotgun (WGS) entry which is preliminary data.</text>
</comment>
<name>A0ABM8VUC8_9BACL</name>
<dbReference type="InterPro" id="IPR000551">
    <property type="entry name" value="MerR-type_HTH_dom"/>
</dbReference>
<reference evidence="3 4" key="1">
    <citation type="submission" date="2021-06" db="EMBL/GenBank/DDBJ databases">
        <authorList>
            <person name="Criscuolo A."/>
        </authorList>
    </citation>
    <scope>NUCLEOTIDE SEQUENCE [LARGE SCALE GENOMIC DNA]</scope>
    <source>
        <strain evidence="4">CIP 111802</strain>
    </source>
</reference>
<evidence type="ECO:0000256" key="1">
    <source>
        <dbReference type="SAM" id="Coils"/>
    </source>
</evidence>
<dbReference type="RefSeq" id="WP_218103314.1">
    <property type="nucleotide sequence ID" value="NZ_CAJVCE010000050.1"/>
</dbReference>
<evidence type="ECO:0000313" key="4">
    <source>
        <dbReference type="Proteomes" id="UP000730618"/>
    </source>
</evidence>
<gene>
    <name evidence="3" type="ORF">PAECIP111802_07193</name>
</gene>
<dbReference type="Proteomes" id="UP000730618">
    <property type="component" value="Unassembled WGS sequence"/>
</dbReference>
<feature type="coiled-coil region" evidence="1">
    <location>
        <begin position="156"/>
        <end position="194"/>
    </location>
</feature>
<evidence type="ECO:0000259" key="2">
    <source>
        <dbReference type="Pfam" id="PF13411"/>
    </source>
</evidence>
<evidence type="ECO:0000313" key="3">
    <source>
        <dbReference type="EMBL" id="CAG7658866.1"/>
    </source>
</evidence>
<dbReference type="Pfam" id="PF13411">
    <property type="entry name" value="MerR_1"/>
    <property type="match status" value="1"/>
</dbReference>
<feature type="domain" description="HTH merR-type" evidence="2">
    <location>
        <begin position="25"/>
        <end position="84"/>
    </location>
</feature>
<sequence>MSEDTNRDEHVGAAQSGKIEVDYVTLGEAAHRLDVPQPTLRSWVDKLEELSVHYLLRNKREERIFDANDINIFRFLKEMKDQHGRRATLADIGVLIREKFECRGGVTDLDLVKKRANLNEIDIEYMMDNERFMSKLQGFVNLSLQEMKEDVRSSLSDEMNEQMDQLRDNVGQTISELATKLNEIITEANEVQSNQYQQFVAASREEADMRSKIIAEQTKQMLDEKKIRQEIIDSLPFFVKWFVKK</sequence>